<feature type="domain" description="PRD" evidence="8">
    <location>
        <begin position="188"/>
        <end position="293"/>
    </location>
</feature>
<evidence type="ECO:0000256" key="3">
    <source>
        <dbReference type="ARBA" id="ARBA00023015"/>
    </source>
</evidence>
<evidence type="ECO:0000259" key="8">
    <source>
        <dbReference type="PROSITE" id="PS51372"/>
    </source>
</evidence>
<dbReference type="EMBL" id="JALAWA010000007">
    <property type="protein sequence ID" value="MCY9185639.1"/>
    <property type="molecule type" value="Genomic_DNA"/>
</dbReference>
<feature type="domain" description="PTS EIIA type-2" evidence="6">
    <location>
        <begin position="551"/>
        <end position="694"/>
    </location>
</feature>
<dbReference type="InterPro" id="IPR050661">
    <property type="entry name" value="BglG_antiterminators"/>
</dbReference>
<dbReference type="SUPFAM" id="SSF63520">
    <property type="entry name" value="PTS-regulatory domain, PRD"/>
    <property type="match status" value="2"/>
</dbReference>
<dbReference type="CDD" id="cd00211">
    <property type="entry name" value="PTS_IIA_fru"/>
    <property type="match status" value="1"/>
</dbReference>
<protein>
    <submittedName>
        <fullName evidence="9">BglG family transcription antiterminator</fullName>
    </submittedName>
</protein>
<keyword evidence="3" id="KW-0805">Transcription regulation</keyword>
<keyword evidence="2" id="KW-0677">Repeat</keyword>
<dbReference type="RefSeq" id="WP_095712860.1">
    <property type="nucleotide sequence ID" value="NZ_JALAVZ010000005.1"/>
</dbReference>
<dbReference type="AlphaFoldDB" id="A0A9Q4EJW0"/>
<evidence type="ECO:0000259" key="7">
    <source>
        <dbReference type="PROSITE" id="PS51099"/>
    </source>
</evidence>
<gene>
    <name evidence="9" type="ORF">MOF03_13450</name>
</gene>
<evidence type="ECO:0000256" key="1">
    <source>
        <dbReference type="ARBA" id="ARBA00022679"/>
    </source>
</evidence>
<keyword evidence="1" id="KW-0808">Transferase</keyword>
<dbReference type="InterPro" id="IPR002178">
    <property type="entry name" value="PTS_EIIA_type-2_dom"/>
</dbReference>
<dbReference type="Gene3D" id="1.10.1790.10">
    <property type="entry name" value="PRD domain"/>
    <property type="match status" value="2"/>
</dbReference>
<dbReference type="CDD" id="cd05568">
    <property type="entry name" value="PTS_IIB_bgl_like"/>
    <property type="match status" value="1"/>
</dbReference>
<dbReference type="InterPro" id="IPR036388">
    <property type="entry name" value="WH-like_DNA-bd_sf"/>
</dbReference>
<reference evidence="9" key="1">
    <citation type="submission" date="2022-02" db="EMBL/GenBank/DDBJ databases">
        <title>Crop Bioprotection Bacillus Genome Sequencing.</title>
        <authorList>
            <person name="Dunlap C."/>
        </authorList>
    </citation>
    <scope>NUCLEOTIDE SEQUENCE</scope>
    <source>
        <strain evidence="9">EC49O2N-C10</strain>
    </source>
</reference>
<dbReference type="PROSITE" id="PS51372">
    <property type="entry name" value="PRD_2"/>
    <property type="match status" value="2"/>
</dbReference>
<dbReference type="Pfam" id="PF05043">
    <property type="entry name" value="Mga"/>
    <property type="match status" value="1"/>
</dbReference>
<dbReference type="GO" id="GO:0009401">
    <property type="term" value="P:phosphoenolpyruvate-dependent sugar phosphotransferase system"/>
    <property type="evidence" value="ECO:0007669"/>
    <property type="project" value="InterPro"/>
</dbReference>
<evidence type="ECO:0000259" key="6">
    <source>
        <dbReference type="PROSITE" id="PS51094"/>
    </source>
</evidence>
<feature type="domain" description="PTS EIIB type-2" evidence="7">
    <location>
        <begin position="412"/>
        <end position="500"/>
    </location>
</feature>
<sequence length="696" mass="78530">MPLDQRRSAILHQVLNTTSYVTCGELTEQLNISRRTLYYDIEKINGWLKETGLTPIKRRRSAGFYLEDQTKKMLTSEMKTLTSSSYEYSPSERQARVILRILTRNRRLLLQNFIDENHVSRNTAIQDMKHIREKLKTFGIVLSFTKEKGYFFSGIEQQKRKLLAEYANQLMQKSSSTAAVTDLCPDSAACEQQIQTMRSMLLTFEKLLHMKFADHVLAGLSVHFTLFLIRLKAGKEITLEQEEQYAIRQTKEYEAAVRAAAAAELPEKAFISDQEMCYFTIHLLGAKISQFPASSLIAGELDAIHDIADKMIVDFQRYACVLFQDPENLKKHLVLHLKSAYYRIKYDITPHESDVAASIKTKYSDIFCLTKKVVHHLQKELRKPVSSEETAFIAMHFGGWMKREGVAPSLRKTAVIVCPGGIGTSKILQSQIEDLLPNVDILKTVSSRVYETMTLETDVLISTVPLPDRGVPVLIVNPILNSKEKISLLKKVDALSNSAPHFHPSVHDIMGIIEKHAEGIHKTELMQELTEYLGQPHKHEKEANRKPMLAELMTPNHITMADSSPCWADAVRMAAKPLLDDGSVTPQYVDAMIATIQTLGPYIVITPNVAIPHARPEDGVNRIGMSFLRLNQAVSFSDRPEHSVQLIIVLAAIDNDTHLKALSQLTNMLGDPENIQLLINAQSAEDVLPMIQKYSN</sequence>
<dbReference type="SUPFAM" id="SSF52794">
    <property type="entry name" value="PTS system IIB component-like"/>
    <property type="match status" value="1"/>
</dbReference>
<dbReference type="Proteomes" id="UP001073053">
    <property type="component" value="Unassembled WGS sequence"/>
</dbReference>
<dbReference type="InterPro" id="IPR013196">
    <property type="entry name" value="HTH_11"/>
</dbReference>
<dbReference type="Pfam" id="PF00874">
    <property type="entry name" value="PRD"/>
    <property type="match status" value="2"/>
</dbReference>
<evidence type="ECO:0000313" key="9">
    <source>
        <dbReference type="EMBL" id="MCY9185639.1"/>
    </source>
</evidence>
<dbReference type="Pfam" id="PF00359">
    <property type="entry name" value="PTS_EIIA_2"/>
    <property type="match status" value="1"/>
</dbReference>
<dbReference type="Gene3D" id="3.40.930.10">
    <property type="entry name" value="Mannitol-specific EII, Chain A"/>
    <property type="match status" value="1"/>
</dbReference>
<dbReference type="InterPro" id="IPR036390">
    <property type="entry name" value="WH_DNA-bd_sf"/>
</dbReference>
<organism evidence="9 10">
    <name type="scientific">Bacillus halotolerans</name>
    <dbReference type="NCBI Taxonomy" id="260554"/>
    <lineage>
        <taxon>Bacteria</taxon>
        <taxon>Bacillati</taxon>
        <taxon>Bacillota</taxon>
        <taxon>Bacilli</taxon>
        <taxon>Bacillales</taxon>
        <taxon>Bacillaceae</taxon>
        <taxon>Bacillus</taxon>
    </lineage>
</organism>
<dbReference type="InterPro" id="IPR011608">
    <property type="entry name" value="PRD"/>
</dbReference>
<dbReference type="PANTHER" id="PTHR30185:SF9">
    <property type="entry name" value="MANNITOL-SPECIFIC PHOSPHOTRANSFERASE ENZYME IIA COMPONENT"/>
    <property type="match status" value="1"/>
</dbReference>
<dbReference type="PROSITE" id="PS51094">
    <property type="entry name" value="PTS_EIIA_TYPE_2"/>
    <property type="match status" value="1"/>
</dbReference>
<evidence type="ECO:0000313" key="10">
    <source>
        <dbReference type="Proteomes" id="UP001073053"/>
    </source>
</evidence>
<comment type="caution">
    <text evidence="9">The sequence shown here is derived from an EMBL/GenBank/DDBJ whole genome shotgun (WGS) entry which is preliminary data.</text>
</comment>
<dbReference type="PROSITE" id="PS51099">
    <property type="entry name" value="PTS_EIIB_TYPE_2"/>
    <property type="match status" value="1"/>
</dbReference>
<evidence type="ECO:0000256" key="2">
    <source>
        <dbReference type="ARBA" id="ARBA00022737"/>
    </source>
</evidence>
<dbReference type="GO" id="GO:0008982">
    <property type="term" value="F:protein-N(PI)-phosphohistidine-sugar phosphotransferase activity"/>
    <property type="evidence" value="ECO:0007669"/>
    <property type="project" value="InterPro"/>
</dbReference>
<accession>A0A9Q4EJW0</accession>
<dbReference type="Pfam" id="PF08279">
    <property type="entry name" value="HTH_11"/>
    <property type="match status" value="1"/>
</dbReference>
<dbReference type="InterPro" id="IPR013011">
    <property type="entry name" value="PTS_EIIB_2"/>
</dbReference>
<proteinExistence type="predicted"/>
<keyword evidence="4" id="KW-0010">Activator</keyword>
<dbReference type="SUPFAM" id="SSF46785">
    <property type="entry name" value="Winged helix' DNA-binding domain"/>
    <property type="match status" value="1"/>
</dbReference>
<dbReference type="InterPro" id="IPR016152">
    <property type="entry name" value="PTrfase/Anion_transptr"/>
</dbReference>
<dbReference type="SUPFAM" id="SSF55804">
    <property type="entry name" value="Phoshotransferase/anion transport protein"/>
    <property type="match status" value="1"/>
</dbReference>
<dbReference type="PANTHER" id="PTHR30185">
    <property type="entry name" value="CRYPTIC BETA-GLUCOSIDE BGL OPERON ANTITERMINATOR"/>
    <property type="match status" value="1"/>
</dbReference>
<dbReference type="InterPro" id="IPR007737">
    <property type="entry name" value="Mga_HTH"/>
</dbReference>
<dbReference type="InterPro" id="IPR036095">
    <property type="entry name" value="PTS_EIIB-like_sf"/>
</dbReference>
<dbReference type="InterPro" id="IPR036634">
    <property type="entry name" value="PRD_sf"/>
</dbReference>
<dbReference type="GO" id="GO:0006355">
    <property type="term" value="P:regulation of DNA-templated transcription"/>
    <property type="evidence" value="ECO:0007669"/>
    <property type="project" value="InterPro"/>
</dbReference>
<feature type="domain" description="PRD" evidence="8">
    <location>
        <begin position="299"/>
        <end position="407"/>
    </location>
</feature>
<dbReference type="Gene3D" id="3.40.50.2300">
    <property type="match status" value="1"/>
</dbReference>
<evidence type="ECO:0000256" key="4">
    <source>
        <dbReference type="ARBA" id="ARBA00023159"/>
    </source>
</evidence>
<name>A0A9Q4EJW0_9BACI</name>
<keyword evidence="5" id="KW-0804">Transcription</keyword>
<evidence type="ECO:0000256" key="5">
    <source>
        <dbReference type="ARBA" id="ARBA00023163"/>
    </source>
</evidence>
<dbReference type="Gene3D" id="1.10.10.10">
    <property type="entry name" value="Winged helix-like DNA-binding domain superfamily/Winged helix DNA-binding domain"/>
    <property type="match status" value="1"/>
</dbReference>